<dbReference type="NCBIfam" id="NF033631">
    <property type="entry name" value="SLATT_5"/>
    <property type="match status" value="1"/>
</dbReference>
<dbReference type="Proteomes" id="UP001200557">
    <property type="component" value="Unassembled WGS sequence"/>
</dbReference>
<name>A0ABS9CUE9_9RHOB</name>
<keyword evidence="1" id="KW-0472">Membrane</keyword>
<dbReference type="InterPro" id="IPR041115">
    <property type="entry name" value="SLATT_5"/>
</dbReference>
<keyword evidence="4" id="KW-1185">Reference proteome</keyword>
<proteinExistence type="predicted"/>
<gene>
    <name evidence="3" type="ORF">L0664_07330</name>
</gene>
<evidence type="ECO:0000259" key="2">
    <source>
        <dbReference type="Pfam" id="PF18160"/>
    </source>
</evidence>
<sequence length="220" mass="25011">MDGATEQITAVEEEAVRSYAERLMYRMHLTKGARFQAARRHKRRAIASTWAVTALSLYVFSSTSYLAVYDVAGAPNVEKPLILMSIVMSAFIIAFTVLEQGKKHDLKAELFLRCAQGVQELHDRLDFVHRTGAHVTGEIESTVRKYNELLNSFSENHSETDFRTFRINIGKHKGEISFSVWHAVKYWLDCWVILLCAVVVPPTVFAWVVYFSVLTPHKSG</sequence>
<evidence type="ECO:0000256" key="1">
    <source>
        <dbReference type="SAM" id="Phobius"/>
    </source>
</evidence>
<feature type="transmembrane region" description="Helical" evidence="1">
    <location>
        <begin position="186"/>
        <end position="210"/>
    </location>
</feature>
<feature type="transmembrane region" description="Helical" evidence="1">
    <location>
        <begin position="80"/>
        <end position="98"/>
    </location>
</feature>
<organism evidence="3 4">
    <name type="scientific">Octadecabacter dasysiphoniae</name>
    <dbReference type="NCBI Taxonomy" id="2909341"/>
    <lineage>
        <taxon>Bacteria</taxon>
        <taxon>Pseudomonadati</taxon>
        <taxon>Pseudomonadota</taxon>
        <taxon>Alphaproteobacteria</taxon>
        <taxon>Rhodobacterales</taxon>
        <taxon>Roseobacteraceae</taxon>
        <taxon>Octadecabacter</taxon>
    </lineage>
</organism>
<reference evidence="3 4" key="1">
    <citation type="submission" date="2022-01" db="EMBL/GenBank/DDBJ databases">
        <title>Octadecabacter sp. nov., isolated from a marine alga.</title>
        <authorList>
            <person name="Jin M.S."/>
            <person name="Kim H.M."/>
            <person name="Han D.M."/>
            <person name="Jung J.J."/>
            <person name="Jeon C.O."/>
        </authorList>
    </citation>
    <scope>NUCLEOTIDE SEQUENCE [LARGE SCALE GENOMIC DNA]</scope>
    <source>
        <strain evidence="3 4">G9-8</strain>
    </source>
</reference>
<accession>A0ABS9CUE9</accession>
<evidence type="ECO:0000313" key="3">
    <source>
        <dbReference type="EMBL" id="MCF2870874.1"/>
    </source>
</evidence>
<dbReference type="Pfam" id="PF18160">
    <property type="entry name" value="SLATT_5"/>
    <property type="match status" value="1"/>
</dbReference>
<dbReference type="RefSeq" id="WP_235225002.1">
    <property type="nucleotide sequence ID" value="NZ_JAKGAQ010000002.1"/>
</dbReference>
<keyword evidence="1" id="KW-1133">Transmembrane helix</keyword>
<feature type="transmembrane region" description="Helical" evidence="1">
    <location>
        <begin position="45"/>
        <end position="68"/>
    </location>
</feature>
<evidence type="ECO:0000313" key="4">
    <source>
        <dbReference type="Proteomes" id="UP001200557"/>
    </source>
</evidence>
<dbReference type="EMBL" id="JAKGAQ010000002">
    <property type="protein sequence ID" value="MCF2870874.1"/>
    <property type="molecule type" value="Genomic_DNA"/>
</dbReference>
<keyword evidence="1" id="KW-0812">Transmembrane</keyword>
<comment type="caution">
    <text evidence="3">The sequence shown here is derived from an EMBL/GenBank/DDBJ whole genome shotgun (WGS) entry which is preliminary data.</text>
</comment>
<feature type="domain" description="SMODS and SLOG-associating 2TM effector" evidence="2">
    <location>
        <begin position="18"/>
        <end position="206"/>
    </location>
</feature>
<protein>
    <submittedName>
        <fullName evidence="3">SLATT domain-containing protein</fullName>
    </submittedName>
</protein>